<dbReference type="PROSITE" id="PS50943">
    <property type="entry name" value="HTH_CROC1"/>
    <property type="match status" value="1"/>
</dbReference>
<evidence type="ECO:0000259" key="1">
    <source>
        <dbReference type="PROSITE" id="PS50943"/>
    </source>
</evidence>
<keyword evidence="3" id="KW-1185">Reference proteome</keyword>
<reference evidence="2 3" key="1">
    <citation type="submission" date="2016-04" db="EMBL/GenBank/DDBJ databases">
        <authorList>
            <person name="Evans L.H."/>
            <person name="Alamgir A."/>
            <person name="Owens N."/>
            <person name="Weber N.D."/>
            <person name="Virtaneva K."/>
            <person name="Barbian K."/>
            <person name="Babar A."/>
            <person name="Rosenke K."/>
        </authorList>
    </citation>
    <scope>NUCLEOTIDE SEQUENCE [LARGE SCALE GENOMIC DNA]</scope>
    <source>
        <strain evidence="2 3">IFM 0406</strain>
    </source>
</reference>
<dbReference type="InterPro" id="IPR010982">
    <property type="entry name" value="Lambda_DNA-bd_dom_sf"/>
</dbReference>
<dbReference type="Gene3D" id="3.30.450.180">
    <property type="match status" value="1"/>
</dbReference>
<dbReference type="RefSeq" id="WP_067589705.1">
    <property type="nucleotide sequence ID" value="NZ_JABMCZ010000004.1"/>
</dbReference>
<protein>
    <submittedName>
        <fullName evidence="2">Transcriptional regulator</fullName>
    </submittedName>
</protein>
<dbReference type="Gene3D" id="1.10.260.40">
    <property type="entry name" value="lambda repressor-like DNA-binding domains"/>
    <property type="match status" value="1"/>
</dbReference>
<dbReference type="SMART" id="SM00530">
    <property type="entry name" value="HTH_XRE"/>
    <property type="match status" value="1"/>
</dbReference>
<dbReference type="EMBL" id="LWGR01000007">
    <property type="protein sequence ID" value="KZM73076.1"/>
    <property type="molecule type" value="Genomic_DNA"/>
</dbReference>
<dbReference type="Proteomes" id="UP000076512">
    <property type="component" value="Unassembled WGS sequence"/>
</dbReference>
<dbReference type="OrthoDB" id="3608749at2"/>
<evidence type="ECO:0000313" key="3">
    <source>
        <dbReference type="Proteomes" id="UP000076512"/>
    </source>
</evidence>
<comment type="caution">
    <text evidence="2">The sequence shown here is derived from an EMBL/GenBank/DDBJ whole genome shotgun (WGS) entry which is preliminary data.</text>
</comment>
<dbReference type="InterPro" id="IPR041413">
    <property type="entry name" value="MLTR_LBD"/>
</dbReference>
<dbReference type="Pfam" id="PF17765">
    <property type="entry name" value="MLTR_LBD"/>
    <property type="match status" value="1"/>
</dbReference>
<organism evidence="2 3">
    <name type="scientific">Nocardia terpenica</name>
    <dbReference type="NCBI Taxonomy" id="455432"/>
    <lineage>
        <taxon>Bacteria</taxon>
        <taxon>Bacillati</taxon>
        <taxon>Actinomycetota</taxon>
        <taxon>Actinomycetes</taxon>
        <taxon>Mycobacteriales</taxon>
        <taxon>Nocardiaceae</taxon>
        <taxon>Nocardia</taxon>
    </lineage>
</organism>
<gene>
    <name evidence="2" type="ORF">AWN90_30635</name>
</gene>
<feature type="domain" description="HTH cro/C1-type" evidence="1">
    <location>
        <begin position="35"/>
        <end position="82"/>
    </location>
</feature>
<dbReference type="CDD" id="cd00093">
    <property type="entry name" value="HTH_XRE"/>
    <property type="match status" value="1"/>
</dbReference>
<accession>A0A164M686</accession>
<dbReference type="PANTHER" id="PTHR35010:SF2">
    <property type="entry name" value="BLL4672 PROTEIN"/>
    <property type="match status" value="1"/>
</dbReference>
<dbReference type="STRING" id="455432.AWN90_30635"/>
<dbReference type="InterPro" id="IPR001387">
    <property type="entry name" value="Cro/C1-type_HTH"/>
</dbReference>
<dbReference type="SUPFAM" id="SSF47413">
    <property type="entry name" value="lambda repressor-like DNA-binding domains"/>
    <property type="match status" value="1"/>
</dbReference>
<dbReference type="Pfam" id="PF13560">
    <property type="entry name" value="HTH_31"/>
    <property type="match status" value="1"/>
</dbReference>
<dbReference type="AlphaFoldDB" id="A0A164M686"/>
<dbReference type="GO" id="GO:0003677">
    <property type="term" value="F:DNA binding"/>
    <property type="evidence" value="ECO:0007669"/>
    <property type="project" value="InterPro"/>
</dbReference>
<name>A0A164M686_9NOCA</name>
<proteinExistence type="predicted"/>
<sequence length="282" mass="30836">MAAPSELGIFLRARRELVRPGDVGLPTAGIRRTPGLRREELATLAGVSVDYYIRLERGKETRPSAAVLERLATALRLTEAEFAHLRALAARTAGHAPGRRRGSSRAVRPTARLLLEAVRPSPALVLNRINDVLAANPAGLALMPGLADWPPAQRNLLRYHFLHPASRSLWADWTSMVAGSVANLRAMSGSYPDDPELAALVGELVVKSPEFARLWHRYEVRPRGAGTKIYHHPTVGRMSLEFESMPLADTDGQRLVVYLAAPGTPDHDAMVLLDMTAESSLR</sequence>
<dbReference type="PANTHER" id="PTHR35010">
    <property type="entry name" value="BLL4672 PROTEIN-RELATED"/>
    <property type="match status" value="1"/>
</dbReference>
<evidence type="ECO:0000313" key="2">
    <source>
        <dbReference type="EMBL" id="KZM73076.1"/>
    </source>
</evidence>